<proteinExistence type="predicted"/>
<sequence>RRLRHLEALAQNLKICPKASRQRDALPQPERLKLKPRSLIRNSRSVKARVYFPWLVHGIQRSNKEFT</sequence>
<gene>
    <name evidence="1" type="ORF">Lcin_1917</name>
</gene>
<protein>
    <submittedName>
        <fullName evidence="1">Uncharacterized protein</fullName>
    </submittedName>
</protein>
<feature type="non-terminal residue" evidence="1">
    <location>
        <position position="1"/>
    </location>
</feature>
<evidence type="ECO:0000313" key="2">
    <source>
        <dbReference type="Proteomes" id="UP000054854"/>
    </source>
</evidence>
<comment type="caution">
    <text evidence="1">The sequence shown here is derived from an EMBL/GenBank/DDBJ whole genome shotgun (WGS) entry which is preliminary data.</text>
</comment>
<name>A0ABR5QVL3_9GAMM</name>
<dbReference type="Proteomes" id="UP000054854">
    <property type="component" value="Unassembled WGS sequence"/>
</dbReference>
<reference evidence="1 2" key="1">
    <citation type="submission" date="2015-11" db="EMBL/GenBank/DDBJ databases">
        <title>Genomic analysis of 38 Legionella species identifies large and diverse effector repertoires.</title>
        <authorList>
            <person name="Burstein D."/>
            <person name="Amaro F."/>
            <person name="Zusman T."/>
            <person name="Lifshitz Z."/>
            <person name="Cohen O."/>
            <person name="Gilbert J.A."/>
            <person name="Pupko T."/>
            <person name="Shuman H.A."/>
            <person name="Segal G."/>
        </authorList>
    </citation>
    <scope>NUCLEOTIDE SEQUENCE [LARGE SCALE GENOMIC DNA]</scope>
    <source>
        <strain evidence="1 2">CDC#72-OH-14</strain>
    </source>
</reference>
<accession>A0ABR5QVL3</accession>
<organism evidence="1 2">
    <name type="scientific">Legionella cincinnatiensis</name>
    <dbReference type="NCBI Taxonomy" id="28085"/>
    <lineage>
        <taxon>Bacteria</taxon>
        <taxon>Pseudomonadati</taxon>
        <taxon>Pseudomonadota</taxon>
        <taxon>Gammaproteobacteria</taxon>
        <taxon>Legionellales</taxon>
        <taxon>Legionellaceae</taxon>
        <taxon>Legionella</taxon>
    </lineage>
</organism>
<keyword evidence="2" id="KW-1185">Reference proteome</keyword>
<dbReference type="EMBL" id="LNXX01000033">
    <property type="protein sequence ID" value="KTC84354.1"/>
    <property type="molecule type" value="Genomic_DNA"/>
</dbReference>
<evidence type="ECO:0000313" key="1">
    <source>
        <dbReference type="EMBL" id="KTC84354.1"/>
    </source>
</evidence>